<reference evidence="1" key="2">
    <citation type="journal article" date="2024" name="Plant">
        <title>Genomic evolution and insights into agronomic trait innovations of Sesamum species.</title>
        <authorList>
            <person name="Miao H."/>
            <person name="Wang L."/>
            <person name="Qu L."/>
            <person name="Liu H."/>
            <person name="Sun Y."/>
            <person name="Le M."/>
            <person name="Wang Q."/>
            <person name="Wei S."/>
            <person name="Zheng Y."/>
            <person name="Lin W."/>
            <person name="Duan Y."/>
            <person name="Cao H."/>
            <person name="Xiong S."/>
            <person name="Wang X."/>
            <person name="Wei L."/>
            <person name="Li C."/>
            <person name="Ma Q."/>
            <person name="Ju M."/>
            <person name="Zhao R."/>
            <person name="Li G."/>
            <person name="Mu C."/>
            <person name="Tian Q."/>
            <person name="Mei H."/>
            <person name="Zhang T."/>
            <person name="Gao T."/>
            <person name="Zhang H."/>
        </authorList>
    </citation>
    <scope>NUCLEOTIDE SEQUENCE</scope>
    <source>
        <strain evidence="1">G01</strain>
    </source>
</reference>
<dbReference type="AlphaFoldDB" id="A0AAW2KMV5"/>
<reference evidence="1" key="1">
    <citation type="submission" date="2020-06" db="EMBL/GenBank/DDBJ databases">
        <authorList>
            <person name="Li T."/>
            <person name="Hu X."/>
            <person name="Zhang T."/>
            <person name="Song X."/>
            <person name="Zhang H."/>
            <person name="Dai N."/>
            <person name="Sheng W."/>
            <person name="Hou X."/>
            <person name="Wei L."/>
        </authorList>
    </citation>
    <scope>NUCLEOTIDE SEQUENCE</scope>
    <source>
        <strain evidence="1">G01</strain>
        <tissue evidence="1">Leaf</tissue>
    </source>
</reference>
<accession>A0AAW2KMV5</accession>
<comment type="caution">
    <text evidence="1">The sequence shown here is derived from an EMBL/GenBank/DDBJ whole genome shotgun (WGS) entry which is preliminary data.</text>
</comment>
<name>A0AAW2KMV5_9LAMI</name>
<gene>
    <name evidence="1" type="ORF">Sangu_3014600</name>
</gene>
<protein>
    <submittedName>
        <fullName evidence="1">Uncharacterized protein</fullName>
    </submittedName>
</protein>
<dbReference type="PANTHER" id="PTHR10775">
    <property type="entry name" value="OS08G0208400 PROTEIN"/>
    <property type="match status" value="1"/>
</dbReference>
<sequence>VVIFFSEYDRISQWASRILPSDHTLPKDYYSTKKLVKDLGLPVEKSHACKNGCMLYEKDDVDLEYCKFYGDARYKPSRERDPHWKKSPYAVLRYLWLTPNLQRLYSSKATAKHMTWHATHQIEEGSSVIHPMPRRGNILTKCILILQKSSVMFC</sequence>
<evidence type="ECO:0000313" key="1">
    <source>
        <dbReference type="EMBL" id="KAL0307689.1"/>
    </source>
</evidence>
<proteinExistence type="predicted"/>
<dbReference type="EMBL" id="JACGWK010000076">
    <property type="protein sequence ID" value="KAL0307689.1"/>
    <property type="molecule type" value="Genomic_DNA"/>
</dbReference>
<dbReference type="PANTHER" id="PTHR10775:SF185">
    <property type="entry name" value="OS08G0208400 PROTEIN"/>
    <property type="match status" value="1"/>
</dbReference>
<organism evidence="1">
    <name type="scientific">Sesamum angustifolium</name>
    <dbReference type="NCBI Taxonomy" id="2727405"/>
    <lineage>
        <taxon>Eukaryota</taxon>
        <taxon>Viridiplantae</taxon>
        <taxon>Streptophyta</taxon>
        <taxon>Embryophyta</taxon>
        <taxon>Tracheophyta</taxon>
        <taxon>Spermatophyta</taxon>
        <taxon>Magnoliopsida</taxon>
        <taxon>eudicotyledons</taxon>
        <taxon>Gunneridae</taxon>
        <taxon>Pentapetalae</taxon>
        <taxon>asterids</taxon>
        <taxon>lamiids</taxon>
        <taxon>Lamiales</taxon>
        <taxon>Pedaliaceae</taxon>
        <taxon>Sesamum</taxon>
    </lineage>
</organism>
<feature type="non-terminal residue" evidence="1">
    <location>
        <position position="1"/>
    </location>
</feature>